<dbReference type="EMBL" id="JACCFS010000001">
    <property type="protein sequence ID" value="NYJ37812.1"/>
    <property type="molecule type" value="Genomic_DNA"/>
</dbReference>
<gene>
    <name evidence="1" type="ORF">HNR10_005693</name>
</gene>
<accession>A0A7Z0ETU4</accession>
<organism evidence="1 2">
    <name type="scientific">Nocardiopsis aegyptia</name>
    <dbReference type="NCBI Taxonomy" id="220378"/>
    <lineage>
        <taxon>Bacteria</taxon>
        <taxon>Bacillati</taxon>
        <taxon>Actinomycetota</taxon>
        <taxon>Actinomycetes</taxon>
        <taxon>Streptosporangiales</taxon>
        <taxon>Nocardiopsidaceae</taxon>
        <taxon>Nocardiopsis</taxon>
    </lineage>
</organism>
<dbReference type="Proteomes" id="UP000572051">
    <property type="component" value="Unassembled WGS sequence"/>
</dbReference>
<evidence type="ECO:0000313" key="2">
    <source>
        <dbReference type="Proteomes" id="UP000572051"/>
    </source>
</evidence>
<keyword evidence="2" id="KW-1185">Reference proteome</keyword>
<dbReference type="AlphaFoldDB" id="A0A7Z0ETU4"/>
<dbReference type="RefSeq" id="WP_179828856.1">
    <property type="nucleotide sequence ID" value="NZ_JACCFS010000001.1"/>
</dbReference>
<proteinExistence type="predicted"/>
<protein>
    <submittedName>
        <fullName evidence="1">Uncharacterized protein</fullName>
    </submittedName>
</protein>
<reference evidence="1 2" key="1">
    <citation type="submission" date="2020-07" db="EMBL/GenBank/DDBJ databases">
        <title>Sequencing the genomes of 1000 actinobacteria strains.</title>
        <authorList>
            <person name="Klenk H.-P."/>
        </authorList>
    </citation>
    <scope>NUCLEOTIDE SEQUENCE [LARGE SCALE GENOMIC DNA]</scope>
    <source>
        <strain evidence="1 2">DSM 44442</strain>
    </source>
</reference>
<evidence type="ECO:0000313" key="1">
    <source>
        <dbReference type="EMBL" id="NYJ37812.1"/>
    </source>
</evidence>
<sequence length="223" mass="25311">MLIDPLARENRLRQIGTSWEVLETALRRSEAGWRSATPNHSRTAPGQRAYDERLAALREEQKIRFGWENACLLQIELTVDPERTVAIQTLLGDHNTGDPLAACPRNKNPRGFNGRVLLTGEHETEQLSLFPDDVLPIPVRDVAELEGYEGLSTWVFLVHRTEDREDGRTLWHSELSRPHPPNDQGLITGWFERITLPTVEIGAVAHPGVEEEPEQIRIPVNDR</sequence>
<name>A0A7Z0ETU4_9ACTN</name>
<comment type="caution">
    <text evidence="1">The sequence shown here is derived from an EMBL/GenBank/DDBJ whole genome shotgun (WGS) entry which is preliminary data.</text>
</comment>